<organism evidence="5 6">
    <name type="scientific">Candidatus Choladousia intestinavium</name>
    <dbReference type="NCBI Taxonomy" id="2840727"/>
    <lineage>
        <taxon>Bacteria</taxon>
        <taxon>Bacillati</taxon>
        <taxon>Bacillota</taxon>
        <taxon>Clostridia</taxon>
        <taxon>Lachnospirales</taxon>
        <taxon>Lachnospiraceae</taxon>
        <taxon>Lachnospiraceae incertae sedis</taxon>
        <taxon>Candidatus Choladousia</taxon>
    </lineage>
</organism>
<dbReference type="PANTHER" id="PTHR43280">
    <property type="entry name" value="ARAC-FAMILY TRANSCRIPTIONAL REGULATOR"/>
    <property type="match status" value="1"/>
</dbReference>
<feature type="domain" description="HTH araC/xylS-type" evidence="4">
    <location>
        <begin position="159"/>
        <end position="256"/>
    </location>
</feature>
<keyword evidence="1" id="KW-0805">Transcription regulation</keyword>
<proteinExistence type="predicted"/>
<dbReference type="PRINTS" id="PR00032">
    <property type="entry name" value="HTHARAC"/>
</dbReference>
<evidence type="ECO:0000313" key="5">
    <source>
        <dbReference type="EMBL" id="HIR14944.1"/>
    </source>
</evidence>
<protein>
    <submittedName>
        <fullName evidence="5">Helix-turn-helix transcriptional regulator</fullName>
    </submittedName>
</protein>
<dbReference type="Pfam" id="PF12833">
    <property type="entry name" value="HTH_18"/>
    <property type="match status" value="1"/>
</dbReference>
<dbReference type="AlphaFoldDB" id="A0A9D1AFE1"/>
<dbReference type="PROSITE" id="PS01124">
    <property type="entry name" value="HTH_ARAC_FAMILY_2"/>
    <property type="match status" value="1"/>
</dbReference>
<dbReference type="GO" id="GO:0043565">
    <property type="term" value="F:sequence-specific DNA binding"/>
    <property type="evidence" value="ECO:0007669"/>
    <property type="project" value="InterPro"/>
</dbReference>
<dbReference type="GO" id="GO:0003700">
    <property type="term" value="F:DNA-binding transcription factor activity"/>
    <property type="evidence" value="ECO:0007669"/>
    <property type="project" value="InterPro"/>
</dbReference>
<sequence length="272" mass="31702">MFHRRDFFFFSFAYSGDYGALSYKYDNHITIHENECYIGQPFAGYALSAHSEKDIIIIGIPIQKETFFQVFLPVLSADTKLFRFFLDPQTNEYSEEFIHLRFDDSCCIRTLLEMMVIEYANPQEDTQAILQPMVLTLLMMVARQYKRSSPVPKDERLSERIVRYMGEHSDVVTLKDISKHFSYHPNYISTLLHREIGKSFSEILLEQRMERAAFLLKGTTLSVEEIASMLGYSNSSNFYKAFREFYQCSPRDYAGKNNPVVCLRLPSDPASR</sequence>
<dbReference type="InterPro" id="IPR009057">
    <property type="entry name" value="Homeodomain-like_sf"/>
</dbReference>
<reference evidence="5" key="2">
    <citation type="journal article" date="2021" name="PeerJ">
        <title>Extensive microbial diversity within the chicken gut microbiome revealed by metagenomics and culture.</title>
        <authorList>
            <person name="Gilroy R."/>
            <person name="Ravi A."/>
            <person name="Getino M."/>
            <person name="Pursley I."/>
            <person name="Horton D.L."/>
            <person name="Alikhan N.F."/>
            <person name="Baker D."/>
            <person name="Gharbi K."/>
            <person name="Hall N."/>
            <person name="Watson M."/>
            <person name="Adriaenssens E.M."/>
            <person name="Foster-Nyarko E."/>
            <person name="Jarju S."/>
            <person name="Secka A."/>
            <person name="Antonio M."/>
            <person name="Oren A."/>
            <person name="Chaudhuri R.R."/>
            <person name="La Ragione R."/>
            <person name="Hildebrand F."/>
            <person name="Pallen M.J."/>
        </authorList>
    </citation>
    <scope>NUCLEOTIDE SEQUENCE</scope>
    <source>
        <strain evidence="5">ChiSjej4B22-8148</strain>
    </source>
</reference>
<gene>
    <name evidence="5" type="ORF">IAB31_13595</name>
</gene>
<evidence type="ECO:0000259" key="4">
    <source>
        <dbReference type="PROSITE" id="PS01124"/>
    </source>
</evidence>
<dbReference type="PROSITE" id="PS00041">
    <property type="entry name" value="HTH_ARAC_FAMILY_1"/>
    <property type="match status" value="1"/>
</dbReference>
<name>A0A9D1AFE1_9FIRM</name>
<dbReference type="EMBL" id="DVGK01000160">
    <property type="protein sequence ID" value="HIR14944.1"/>
    <property type="molecule type" value="Genomic_DNA"/>
</dbReference>
<keyword evidence="3" id="KW-0804">Transcription</keyword>
<evidence type="ECO:0000256" key="3">
    <source>
        <dbReference type="ARBA" id="ARBA00023163"/>
    </source>
</evidence>
<evidence type="ECO:0000256" key="1">
    <source>
        <dbReference type="ARBA" id="ARBA00023015"/>
    </source>
</evidence>
<comment type="caution">
    <text evidence="5">The sequence shown here is derived from an EMBL/GenBank/DDBJ whole genome shotgun (WGS) entry which is preliminary data.</text>
</comment>
<dbReference type="InterPro" id="IPR018060">
    <property type="entry name" value="HTH_AraC"/>
</dbReference>
<dbReference type="SMART" id="SM00342">
    <property type="entry name" value="HTH_ARAC"/>
    <property type="match status" value="1"/>
</dbReference>
<dbReference type="SUPFAM" id="SSF46689">
    <property type="entry name" value="Homeodomain-like"/>
    <property type="match status" value="1"/>
</dbReference>
<dbReference type="InterPro" id="IPR020449">
    <property type="entry name" value="Tscrpt_reg_AraC-type_HTH"/>
</dbReference>
<dbReference type="Proteomes" id="UP000886757">
    <property type="component" value="Unassembled WGS sequence"/>
</dbReference>
<dbReference type="Gene3D" id="1.10.10.60">
    <property type="entry name" value="Homeodomain-like"/>
    <property type="match status" value="2"/>
</dbReference>
<dbReference type="InterPro" id="IPR018062">
    <property type="entry name" value="HTH_AraC-typ_CS"/>
</dbReference>
<evidence type="ECO:0000256" key="2">
    <source>
        <dbReference type="ARBA" id="ARBA00023125"/>
    </source>
</evidence>
<evidence type="ECO:0000313" key="6">
    <source>
        <dbReference type="Proteomes" id="UP000886757"/>
    </source>
</evidence>
<accession>A0A9D1AFE1</accession>
<reference evidence="5" key="1">
    <citation type="submission" date="2020-10" db="EMBL/GenBank/DDBJ databases">
        <authorList>
            <person name="Gilroy R."/>
        </authorList>
    </citation>
    <scope>NUCLEOTIDE SEQUENCE</scope>
    <source>
        <strain evidence="5">ChiSjej4B22-8148</strain>
    </source>
</reference>
<dbReference type="PANTHER" id="PTHR43280:SF2">
    <property type="entry name" value="HTH-TYPE TRANSCRIPTIONAL REGULATOR EXSA"/>
    <property type="match status" value="1"/>
</dbReference>
<keyword evidence="2" id="KW-0238">DNA-binding</keyword>